<reference evidence="4" key="2">
    <citation type="submission" date="2023-04" db="EMBL/GenBank/DDBJ databases">
        <authorList>
            <person name="Bruccoleri R.E."/>
            <person name="Oakeley E.J."/>
            <person name="Faust A.-M."/>
            <person name="Dessus-Babus S."/>
            <person name="Altorfer M."/>
            <person name="Burckhardt D."/>
            <person name="Oertli M."/>
            <person name="Naumann U."/>
            <person name="Petersen F."/>
            <person name="Wong J."/>
        </authorList>
    </citation>
    <scope>NUCLEOTIDE SEQUENCE</scope>
    <source>
        <strain evidence="4">GSM-AAB239-AS_SAM_17_03QT</strain>
        <tissue evidence="4">Leaf</tissue>
    </source>
</reference>
<dbReference type="Pfam" id="PF04782">
    <property type="entry name" value="DUF632"/>
    <property type="match status" value="1"/>
</dbReference>
<feature type="region of interest" description="Disordered" evidence="1">
    <location>
        <begin position="1"/>
        <end position="23"/>
    </location>
</feature>
<gene>
    <name evidence="4" type="ORF">M6B38_182115</name>
</gene>
<organism evidence="4 5">
    <name type="scientific">Iris pallida</name>
    <name type="common">Sweet iris</name>
    <dbReference type="NCBI Taxonomy" id="29817"/>
    <lineage>
        <taxon>Eukaryota</taxon>
        <taxon>Viridiplantae</taxon>
        <taxon>Streptophyta</taxon>
        <taxon>Embryophyta</taxon>
        <taxon>Tracheophyta</taxon>
        <taxon>Spermatophyta</taxon>
        <taxon>Magnoliopsida</taxon>
        <taxon>Liliopsida</taxon>
        <taxon>Asparagales</taxon>
        <taxon>Iridaceae</taxon>
        <taxon>Iridoideae</taxon>
        <taxon>Irideae</taxon>
        <taxon>Iris</taxon>
    </lineage>
</organism>
<dbReference type="PANTHER" id="PTHR21450:SF17">
    <property type="entry name" value="OS09G0542500 PROTEIN"/>
    <property type="match status" value="1"/>
</dbReference>
<evidence type="ECO:0000256" key="1">
    <source>
        <dbReference type="SAM" id="MobiDB-lite"/>
    </source>
</evidence>
<evidence type="ECO:0000313" key="4">
    <source>
        <dbReference type="EMBL" id="KAJ6805118.1"/>
    </source>
</evidence>
<feature type="compositionally biased region" description="Pro residues" evidence="1">
    <location>
        <begin position="83"/>
        <end position="107"/>
    </location>
</feature>
<comment type="caution">
    <text evidence="4">The sequence shown here is derived from an EMBL/GenBank/DDBJ whole genome shotgun (WGS) entry which is preliminary data.</text>
</comment>
<evidence type="ECO:0000259" key="3">
    <source>
        <dbReference type="Pfam" id="PF04783"/>
    </source>
</evidence>
<evidence type="ECO:0000313" key="5">
    <source>
        <dbReference type="Proteomes" id="UP001140949"/>
    </source>
</evidence>
<accession>A0AAX6EMH2</accession>
<dbReference type="InterPro" id="IPR006868">
    <property type="entry name" value="DUF630"/>
</dbReference>
<protein>
    <recommendedName>
        <fullName evidence="6">Nitrate regulatory gene2 protein</fullName>
    </recommendedName>
</protein>
<feature type="compositionally biased region" description="Low complexity" evidence="1">
    <location>
        <begin position="108"/>
        <end position="117"/>
    </location>
</feature>
<feature type="domain" description="DUF630" evidence="3">
    <location>
        <begin position="1"/>
        <end position="69"/>
    </location>
</feature>
<dbReference type="PANTHER" id="PTHR21450">
    <property type="entry name" value="PROTEIN ALTERED PHOSPHATE STARVATION RESPONSE 1"/>
    <property type="match status" value="1"/>
</dbReference>
<evidence type="ECO:0008006" key="6">
    <source>
        <dbReference type="Google" id="ProtNLM"/>
    </source>
</evidence>
<dbReference type="EMBL" id="JANAVB010035616">
    <property type="protein sequence ID" value="KAJ6805118.1"/>
    <property type="molecule type" value="Genomic_DNA"/>
</dbReference>
<reference evidence="4" key="1">
    <citation type="journal article" date="2023" name="GigaByte">
        <title>Genome assembly of the bearded iris, Iris pallida Lam.</title>
        <authorList>
            <person name="Bruccoleri R.E."/>
            <person name="Oakeley E.J."/>
            <person name="Faust A.M.E."/>
            <person name="Altorfer M."/>
            <person name="Dessus-Babus S."/>
            <person name="Burckhardt D."/>
            <person name="Oertli M."/>
            <person name="Naumann U."/>
            <person name="Petersen F."/>
            <person name="Wong J."/>
        </authorList>
    </citation>
    <scope>NUCLEOTIDE SEQUENCE</scope>
    <source>
        <strain evidence="4">GSM-AAB239-AS_SAM_17_03QT</strain>
    </source>
</reference>
<sequence>MGNCTASRLGSGSGIGGPDEEDAVGLCRDRKRLLKSAVERRYALAEAHQSYVLSLRSVAAAIHLFVARHSAPTPILITLPPQNNTPPPPPAAAHHLPPLPPSLPPQQQPSLLHQQTPTEAKSEVLLEGNNFDHHHHHHHQQQQSVVQMGSCSYFFPSMHPPSPPPQASDFEWDFFNPFDSVRAAEEAAMLSGLCRSTDEDLRAVREQEGIPELEEEEEEEEEEEDDEEEVETKVHGGVVKAEEVGNGGGGGGGEERGERGLAVTETPAKERELLDALRDVEDQFIRAFDSGKDLCRMLEVNQFQLHSALEEIKENSSKLIQAITWHRSPSTQSSSYKTDPTPYSGDAALCNSESKSDIFEDFCGMESGSHSQTLGRLYAWEKKLYEEVKAGDHTRQVYEKKCVKLRNKDAKGVDSRSVDKTRASLRDLYTRIWVALRSIETISIRIQKVRDEELHPQLIELLHGLMRTWKIMLESHETQKEIMLEVRNYRCSAYGKFCSDSQRQVTVRLEAELRNWRTCFMSYVEAMRAYIDALDGWLSKFFVPDIEYYSRHRSSVPLHSTVGAPPLLVICHKWSDSLKKLPDKPVSYAMKGFIRNIRLLWLKQGEEQQQKRKVDSLAKELDRRVLAFQKTENKVLESKLCDFNPEPDVREKVDYLAGRRDLLDMFRKKLDIEKAKHHNSMQETQRVRLDGFKEGFVGIFESLTEFSKDCVKLYNELLVHNEKALADEAEKNPSFIVGSQVEEGNRRLRDGGDDGLP</sequence>
<dbReference type="SUPFAM" id="SSF81995">
    <property type="entry name" value="beta-sandwich domain of Sec23/24"/>
    <property type="match status" value="1"/>
</dbReference>
<feature type="region of interest" description="Disordered" evidence="1">
    <location>
        <begin position="78"/>
        <end position="118"/>
    </location>
</feature>
<dbReference type="AlphaFoldDB" id="A0AAX6EMH2"/>
<dbReference type="InterPro" id="IPR006867">
    <property type="entry name" value="DUF632"/>
</dbReference>
<feature type="compositionally biased region" description="Acidic residues" evidence="1">
    <location>
        <begin position="209"/>
        <end position="230"/>
    </location>
</feature>
<proteinExistence type="predicted"/>
<name>A0AAX6EMH2_IRIPA</name>
<feature type="domain" description="DUF632" evidence="2">
    <location>
        <begin position="273"/>
        <end position="598"/>
    </location>
</feature>
<feature type="compositionally biased region" description="Polar residues" evidence="1">
    <location>
        <begin position="1"/>
        <end position="10"/>
    </location>
</feature>
<dbReference type="Proteomes" id="UP001140949">
    <property type="component" value="Unassembled WGS sequence"/>
</dbReference>
<evidence type="ECO:0000259" key="2">
    <source>
        <dbReference type="Pfam" id="PF04782"/>
    </source>
</evidence>
<dbReference type="Pfam" id="PF04783">
    <property type="entry name" value="DUF630"/>
    <property type="match status" value="1"/>
</dbReference>
<keyword evidence="5" id="KW-1185">Reference proteome</keyword>
<feature type="region of interest" description="Disordered" evidence="1">
    <location>
        <begin position="207"/>
        <end position="262"/>
    </location>
</feature>